<feature type="transmembrane region" description="Helical" evidence="1">
    <location>
        <begin position="36"/>
        <end position="57"/>
    </location>
</feature>
<evidence type="ECO:0000313" key="3">
    <source>
        <dbReference type="Proteomes" id="UP000799118"/>
    </source>
</evidence>
<evidence type="ECO:0000256" key="1">
    <source>
        <dbReference type="SAM" id="Phobius"/>
    </source>
</evidence>
<organism evidence="2 3">
    <name type="scientific">Gymnopus androsaceus JB14</name>
    <dbReference type="NCBI Taxonomy" id="1447944"/>
    <lineage>
        <taxon>Eukaryota</taxon>
        <taxon>Fungi</taxon>
        <taxon>Dikarya</taxon>
        <taxon>Basidiomycota</taxon>
        <taxon>Agaricomycotina</taxon>
        <taxon>Agaricomycetes</taxon>
        <taxon>Agaricomycetidae</taxon>
        <taxon>Agaricales</taxon>
        <taxon>Marasmiineae</taxon>
        <taxon>Omphalotaceae</taxon>
        <taxon>Gymnopus</taxon>
    </lineage>
</organism>
<dbReference type="AlphaFoldDB" id="A0A6A4HVH3"/>
<dbReference type="EMBL" id="ML769427">
    <property type="protein sequence ID" value="KAE9403262.1"/>
    <property type="molecule type" value="Genomic_DNA"/>
</dbReference>
<proteinExistence type="predicted"/>
<keyword evidence="3" id="KW-1185">Reference proteome</keyword>
<protein>
    <submittedName>
        <fullName evidence="2">Uncharacterized protein</fullName>
    </submittedName>
</protein>
<evidence type="ECO:0000313" key="2">
    <source>
        <dbReference type="EMBL" id="KAE9403262.1"/>
    </source>
</evidence>
<reference evidence="2" key="1">
    <citation type="journal article" date="2019" name="Environ. Microbiol.">
        <title>Fungal ecological strategies reflected in gene transcription - a case study of two litter decomposers.</title>
        <authorList>
            <person name="Barbi F."/>
            <person name="Kohler A."/>
            <person name="Barry K."/>
            <person name="Baskaran P."/>
            <person name="Daum C."/>
            <person name="Fauchery L."/>
            <person name="Ihrmark K."/>
            <person name="Kuo A."/>
            <person name="LaButti K."/>
            <person name="Lipzen A."/>
            <person name="Morin E."/>
            <person name="Grigoriev I.V."/>
            <person name="Henrissat B."/>
            <person name="Lindahl B."/>
            <person name="Martin F."/>
        </authorList>
    </citation>
    <scope>NUCLEOTIDE SEQUENCE</scope>
    <source>
        <strain evidence="2">JB14</strain>
    </source>
</reference>
<name>A0A6A4HVH3_9AGAR</name>
<keyword evidence="1" id="KW-1133">Transmembrane helix</keyword>
<keyword evidence="1" id="KW-0472">Membrane</keyword>
<accession>A0A6A4HVH3</accession>
<dbReference type="Proteomes" id="UP000799118">
    <property type="component" value="Unassembled WGS sequence"/>
</dbReference>
<keyword evidence="1" id="KW-0812">Transmembrane</keyword>
<gene>
    <name evidence="2" type="ORF">BT96DRAFT_917684</name>
</gene>
<sequence>MGTTEGLETRRTPVFDDWKVALDVLTTKQHQTRLDLLLSLTLTFFLALGATFNTSIISEIYPTARSE</sequence>